<dbReference type="SUPFAM" id="SSF47240">
    <property type="entry name" value="Ferritin-like"/>
    <property type="match status" value="1"/>
</dbReference>
<dbReference type="Gene3D" id="1.20.1260.10">
    <property type="match status" value="1"/>
</dbReference>
<feature type="binding site" evidence="8">
    <location>
        <position position="160"/>
    </location>
    <ligand>
        <name>Fe cation</name>
        <dbReference type="ChEBI" id="CHEBI:24875"/>
        <label>2</label>
    </ligand>
</feature>
<dbReference type="EMBL" id="JADGKB010000007">
    <property type="protein sequence ID" value="KAJ3261117.1"/>
    <property type="molecule type" value="Genomic_DNA"/>
</dbReference>
<evidence type="ECO:0000256" key="8">
    <source>
        <dbReference type="HAMAP-Rule" id="MF_03194"/>
    </source>
</evidence>
<evidence type="ECO:0000256" key="4">
    <source>
        <dbReference type="ARBA" id="ARBA00023002"/>
    </source>
</evidence>
<dbReference type="Pfam" id="PF01722">
    <property type="entry name" value="BolA"/>
    <property type="match status" value="1"/>
</dbReference>
<feature type="binding site" evidence="8">
    <location>
        <position position="196"/>
    </location>
    <ligand>
        <name>Fe cation</name>
        <dbReference type="ChEBI" id="CHEBI:24875"/>
        <label>1</label>
    </ligand>
</feature>
<evidence type="ECO:0000256" key="9">
    <source>
        <dbReference type="RuleBase" id="RU003860"/>
    </source>
</evidence>
<dbReference type="InterPro" id="IPR036065">
    <property type="entry name" value="BolA-like_sf"/>
</dbReference>
<keyword evidence="3 8" id="KW-0479">Metal-binding</keyword>
<comment type="subcellular location">
    <subcellularLocation>
        <location evidence="8">Mitochondrion inner membrane</location>
        <topology evidence="8">Peripheral membrane protein</topology>
        <orientation evidence="8">Matrix side</orientation>
    </subcellularLocation>
</comment>
<protein>
    <recommendedName>
        <fullName evidence="8">5-demethoxyubiquinone hydroxylase, mitochondrial</fullName>
        <shortName evidence="8">DMQ hydroxylase</shortName>
        <ecNumber evidence="8">1.14.99.60</ecNumber>
    </recommendedName>
    <alternativeName>
        <fullName evidence="8">Ubiquinone biosynthesis monooxygenase COQ7</fullName>
    </alternativeName>
</protein>
<keyword evidence="4 8" id="KW-0560">Oxidoreductase</keyword>
<dbReference type="AlphaFoldDB" id="A0AAD5ULY0"/>
<reference evidence="10" key="1">
    <citation type="submission" date="2020-05" db="EMBL/GenBank/DDBJ databases">
        <title>Phylogenomic resolution of chytrid fungi.</title>
        <authorList>
            <person name="Stajich J.E."/>
            <person name="Amses K."/>
            <person name="Simmons R."/>
            <person name="Seto K."/>
            <person name="Myers J."/>
            <person name="Bonds A."/>
            <person name="Quandt C.A."/>
            <person name="Barry K."/>
            <person name="Liu P."/>
            <person name="Grigoriev I."/>
            <person name="Longcore J.E."/>
            <person name="James T.Y."/>
        </authorList>
    </citation>
    <scope>NUCLEOTIDE SEQUENCE</scope>
    <source>
        <strain evidence="10">PLAUS21</strain>
    </source>
</reference>
<dbReference type="Gene3D" id="3.10.20.90">
    <property type="entry name" value="Phosphatidylinositol 3-kinase Catalytic Subunit, Chain A, domain 1"/>
    <property type="match status" value="1"/>
</dbReference>
<keyword evidence="8" id="KW-0999">Mitochondrion inner membrane</keyword>
<keyword evidence="5 8" id="KW-0408">Iron</keyword>
<dbReference type="HAMAP" id="MF_01658">
    <property type="entry name" value="COQ7"/>
    <property type="match status" value="1"/>
</dbReference>
<dbReference type="Proteomes" id="UP001210925">
    <property type="component" value="Unassembled WGS sequence"/>
</dbReference>
<dbReference type="CDD" id="cd01042">
    <property type="entry name" value="DMQH"/>
    <property type="match status" value="1"/>
</dbReference>
<keyword evidence="2 8" id="KW-0831">Ubiquinone biosynthesis</keyword>
<keyword evidence="6 8" id="KW-0503">Monooxygenase</keyword>
<dbReference type="Pfam" id="PF03232">
    <property type="entry name" value="COQ7"/>
    <property type="match status" value="1"/>
</dbReference>
<proteinExistence type="inferred from homology"/>
<dbReference type="PANTHER" id="PTHR11237">
    <property type="entry name" value="COENZYME Q10 BIOSYNTHESIS PROTEIN 7"/>
    <property type="match status" value="1"/>
</dbReference>
<dbReference type="EC" id="1.14.99.60" evidence="8"/>
<dbReference type="GO" id="GO:0031314">
    <property type="term" value="C:extrinsic component of mitochondrial inner membrane"/>
    <property type="evidence" value="ECO:0007669"/>
    <property type="project" value="UniProtKB-UniRule"/>
</dbReference>
<keyword evidence="11" id="KW-1185">Reference proteome</keyword>
<feature type="binding site" evidence="8">
    <location>
        <position position="199"/>
    </location>
    <ligand>
        <name>Fe cation</name>
        <dbReference type="ChEBI" id="CHEBI:24875"/>
        <label>2</label>
    </ligand>
</feature>
<feature type="binding site" evidence="8">
    <location>
        <position position="78"/>
    </location>
    <ligand>
        <name>Fe cation</name>
        <dbReference type="ChEBI" id="CHEBI:24875"/>
        <label>1</label>
    </ligand>
</feature>
<evidence type="ECO:0000256" key="7">
    <source>
        <dbReference type="ARBA" id="ARBA00023136"/>
    </source>
</evidence>
<comment type="similarity">
    <text evidence="9">Belongs to the BolA/IbaG family.</text>
</comment>
<evidence type="ECO:0000256" key="2">
    <source>
        <dbReference type="ARBA" id="ARBA00022688"/>
    </source>
</evidence>
<comment type="function">
    <text evidence="8">Catalyzes the hydroxylation of 2-polyprenyl-3-methyl-6-methoxy-1,4-benzoquinol (DMQH2) during ubiquinone biosynthesis. Has also a structural role in the COQ enzyme complex, stabilizing other COQ polypeptides.</text>
</comment>
<evidence type="ECO:0000256" key="3">
    <source>
        <dbReference type="ARBA" id="ARBA00022723"/>
    </source>
</evidence>
<evidence type="ECO:0000256" key="5">
    <source>
        <dbReference type="ARBA" id="ARBA00023004"/>
    </source>
</evidence>
<dbReference type="InterPro" id="IPR012347">
    <property type="entry name" value="Ferritin-like"/>
</dbReference>
<dbReference type="GO" id="GO:0016709">
    <property type="term" value="F:oxidoreductase activity, acting on paired donors, with incorporation or reduction of molecular oxygen, NAD(P)H as one donor, and incorporation of one atom of oxygen"/>
    <property type="evidence" value="ECO:0007669"/>
    <property type="project" value="UniProtKB-UniRule"/>
</dbReference>
<evidence type="ECO:0000256" key="1">
    <source>
        <dbReference type="ARBA" id="ARBA00004749"/>
    </source>
</evidence>
<dbReference type="GO" id="GO:0046872">
    <property type="term" value="F:metal ion binding"/>
    <property type="evidence" value="ECO:0007669"/>
    <property type="project" value="UniProtKB-KW"/>
</dbReference>
<comment type="cofactor">
    <cofactor evidence="8">
        <name>Fe cation</name>
        <dbReference type="ChEBI" id="CHEBI:24875"/>
    </cofactor>
    <text evidence="8">Binds 2 iron ions per subunit.</text>
</comment>
<evidence type="ECO:0000256" key="6">
    <source>
        <dbReference type="ARBA" id="ARBA00023033"/>
    </source>
</evidence>
<evidence type="ECO:0000313" key="11">
    <source>
        <dbReference type="Proteomes" id="UP001210925"/>
    </source>
</evidence>
<feature type="binding site" evidence="8">
    <location>
        <position position="108"/>
    </location>
    <ligand>
        <name>Fe cation</name>
        <dbReference type="ChEBI" id="CHEBI:24875"/>
        <label>2</label>
    </ligand>
</feature>
<comment type="similarity">
    <text evidence="8">Belongs to the COQ7 family.</text>
</comment>
<dbReference type="SUPFAM" id="SSF82657">
    <property type="entry name" value="BolA-like"/>
    <property type="match status" value="1"/>
</dbReference>
<sequence length="235" mass="26657">MGVTKESLETALKEKLGATHVEAVDMSDGCGQNFEVIVVSPQFEGKSVLQKHRMVNDAVKDQQLKLIQSMLRVDHAGEIGANWIYKGQYNYIKDKESRDKIKEMWNQEKHHLKVFDEILASTKTRPSLLRPFWELAGYTLGSVTAIMGKEAAMACTEAVETVIGQHYNDQIRKLYAIDDKEIQKLLVVLKEFRDDELEHLDTAVQMDSKKAPFYDLLNSVIQVGCKTAIKIAEKI</sequence>
<gene>
    <name evidence="8" type="primary">COQ7</name>
    <name evidence="10" type="ORF">HK103_006426</name>
</gene>
<feature type="binding site" evidence="8">
    <location>
        <position position="196"/>
    </location>
    <ligand>
        <name>Fe cation</name>
        <dbReference type="ChEBI" id="CHEBI:24875"/>
        <label>2</label>
    </ligand>
</feature>
<comment type="caution">
    <text evidence="10">The sequence shown here is derived from an EMBL/GenBank/DDBJ whole genome shotgun (WGS) entry which is preliminary data.</text>
</comment>
<dbReference type="GO" id="GO:0008682">
    <property type="term" value="F:3-demethoxyubiquinol 3-hydroxylase activity"/>
    <property type="evidence" value="ECO:0007669"/>
    <property type="project" value="UniProtKB-EC"/>
</dbReference>
<dbReference type="GO" id="GO:0006744">
    <property type="term" value="P:ubiquinone biosynthetic process"/>
    <property type="evidence" value="ECO:0007669"/>
    <property type="project" value="UniProtKB-UniRule"/>
</dbReference>
<dbReference type="PANTHER" id="PTHR11237:SF4">
    <property type="entry name" value="5-DEMETHOXYUBIQUINONE HYDROXYLASE, MITOCHONDRIAL"/>
    <property type="match status" value="1"/>
</dbReference>
<dbReference type="InterPro" id="IPR002634">
    <property type="entry name" value="BolA"/>
</dbReference>
<organism evidence="10 11">
    <name type="scientific">Boothiomyces macroporosus</name>
    <dbReference type="NCBI Taxonomy" id="261099"/>
    <lineage>
        <taxon>Eukaryota</taxon>
        <taxon>Fungi</taxon>
        <taxon>Fungi incertae sedis</taxon>
        <taxon>Chytridiomycota</taxon>
        <taxon>Chytridiomycota incertae sedis</taxon>
        <taxon>Chytridiomycetes</taxon>
        <taxon>Rhizophydiales</taxon>
        <taxon>Terramycetaceae</taxon>
        <taxon>Boothiomyces</taxon>
    </lineage>
</organism>
<feature type="binding site" evidence="8">
    <location>
        <position position="111"/>
    </location>
    <ligand>
        <name>Fe cation</name>
        <dbReference type="ChEBI" id="CHEBI:24875"/>
        <label>1</label>
    </ligand>
</feature>
<comment type="pathway">
    <text evidence="1 8">Cofactor biosynthesis; ubiquinone biosynthesis.</text>
</comment>
<dbReference type="InterPro" id="IPR011566">
    <property type="entry name" value="Ubq_synth_Coq7"/>
</dbReference>
<comment type="catalytic activity">
    <reaction evidence="8">
        <text>a 5-methoxy-2-methyl-3-(all-trans-polyprenyl)benzene-1,4-diol + AH2 + O2 = a 3-demethylubiquinol + A + H2O</text>
        <dbReference type="Rhea" id="RHEA:50908"/>
        <dbReference type="Rhea" id="RHEA-COMP:10859"/>
        <dbReference type="Rhea" id="RHEA-COMP:10914"/>
        <dbReference type="ChEBI" id="CHEBI:13193"/>
        <dbReference type="ChEBI" id="CHEBI:15377"/>
        <dbReference type="ChEBI" id="CHEBI:15379"/>
        <dbReference type="ChEBI" id="CHEBI:17499"/>
        <dbReference type="ChEBI" id="CHEBI:84167"/>
        <dbReference type="ChEBI" id="CHEBI:84422"/>
        <dbReference type="EC" id="1.14.99.60"/>
    </reaction>
</comment>
<keyword evidence="8" id="KW-0496">Mitochondrion</keyword>
<name>A0AAD5ULY0_9FUNG</name>
<evidence type="ECO:0000313" key="10">
    <source>
        <dbReference type="EMBL" id="KAJ3261117.1"/>
    </source>
</evidence>
<dbReference type="InterPro" id="IPR009078">
    <property type="entry name" value="Ferritin-like_SF"/>
</dbReference>
<comment type="subunit">
    <text evidence="8">Component of a multi-subunit COQ enzyme complex, composed of at least COQ3, COQ4, COQ5, COQ6, COQ7 and COQ9.</text>
</comment>
<feature type="binding site" evidence="8">
    <location>
        <position position="108"/>
    </location>
    <ligand>
        <name>Fe cation</name>
        <dbReference type="ChEBI" id="CHEBI:24875"/>
        <label>1</label>
    </ligand>
</feature>
<accession>A0AAD5ULY0</accession>
<keyword evidence="7 8" id="KW-0472">Membrane</keyword>